<dbReference type="Pfam" id="PF02622">
    <property type="entry name" value="DUF179"/>
    <property type="match status" value="1"/>
</dbReference>
<dbReference type="EMBL" id="UGSQ01000007">
    <property type="protein sequence ID" value="SUB54097.1"/>
    <property type="molecule type" value="Genomic_DNA"/>
</dbReference>
<dbReference type="InterPro" id="IPR003774">
    <property type="entry name" value="AlgH-like"/>
</dbReference>
<dbReference type="PANTHER" id="PTHR30327">
    <property type="entry name" value="UNCHARACTERIZED PROTEIN YQGE"/>
    <property type="match status" value="1"/>
</dbReference>
<evidence type="ECO:0000256" key="1">
    <source>
        <dbReference type="ARBA" id="ARBA00009600"/>
    </source>
</evidence>
<protein>
    <submittedName>
        <fullName evidence="2">YqgE like protein</fullName>
    </submittedName>
</protein>
<dbReference type="GO" id="GO:0005829">
    <property type="term" value="C:cytosol"/>
    <property type="evidence" value="ECO:0007669"/>
    <property type="project" value="TreeGrafter"/>
</dbReference>
<evidence type="ECO:0000313" key="3">
    <source>
        <dbReference type="Proteomes" id="UP000255113"/>
    </source>
</evidence>
<dbReference type="AlphaFoldDB" id="A0A379BXD3"/>
<accession>A0A379BXD3</accession>
<comment type="similarity">
    <text evidence="1">Belongs to the UPF0301 (AlgH) family.</text>
</comment>
<dbReference type="PANTHER" id="PTHR30327:SF1">
    <property type="entry name" value="UPF0301 PROTEIN YQGE"/>
    <property type="match status" value="1"/>
</dbReference>
<name>A0A379BXD3_AVIGA</name>
<gene>
    <name evidence="2" type="ORF">NCTC11188_02364</name>
</gene>
<evidence type="ECO:0000313" key="2">
    <source>
        <dbReference type="EMBL" id="SUB54097.1"/>
    </source>
</evidence>
<organism evidence="2 3">
    <name type="scientific">Avibacterium gallinarum</name>
    <name type="common">Pasteurella gallinarum</name>
    <dbReference type="NCBI Taxonomy" id="755"/>
    <lineage>
        <taxon>Bacteria</taxon>
        <taxon>Pseudomonadati</taxon>
        <taxon>Pseudomonadota</taxon>
        <taxon>Gammaproteobacteria</taxon>
        <taxon>Pasteurellales</taxon>
        <taxon>Pasteurellaceae</taxon>
        <taxon>Avibacterium</taxon>
    </lineage>
</organism>
<sequence length="52" mass="6198">MQLQNHFLIAMPHLEDDHFYRSVVYICEHNEQGAMGLVVNSAHRSEYCRIMY</sequence>
<dbReference type="Gene3D" id="3.40.1740.10">
    <property type="entry name" value="VC0467-like"/>
    <property type="match status" value="1"/>
</dbReference>
<dbReference type="SUPFAM" id="SSF143456">
    <property type="entry name" value="VC0467-like"/>
    <property type="match status" value="1"/>
</dbReference>
<reference evidence="2 3" key="1">
    <citation type="submission" date="2018-06" db="EMBL/GenBank/DDBJ databases">
        <authorList>
            <consortium name="Pathogen Informatics"/>
            <person name="Doyle S."/>
        </authorList>
    </citation>
    <scope>NUCLEOTIDE SEQUENCE [LARGE SCALE GENOMIC DNA]</scope>
    <source>
        <strain evidence="2 3">NCTC11188</strain>
    </source>
</reference>
<proteinExistence type="inferred from homology"/>
<dbReference type="Proteomes" id="UP000255113">
    <property type="component" value="Unassembled WGS sequence"/>
</dbReference>